<dbReference type="Proteomes" id="UP000315498">
    <property type="component" value="Unassembled WGS sequence"/>
</dbReference>
<dbReference type="SMART" id="SM00841">
    <property type="entry name" value="Elong-fact-P_C"/>
    <property type="match status" value="1"/>
</dbReference>
<dbReference type="EMBL" id="SHBG01000004">
    <property type="protein sequence ID" value="RZO25460.1"/>
    <property type="molecule type" value="Genomic_DNA"/>
</dbReference>
<evidence type="ECO:0000256" key="5">
    <source>
        <dbReference type="ARBA" id="ARBA00022768"/>
    </source>
</evidence>
<evidence type="ECO:0000256" key="1">
    <source>
        <dbReference type="ARBA" id="ARBA00004496"/>
    </source>
</evidence>
<keyword evidence="6 7" id="KW-0648">Protein biosynthesis</keyword>
<dbReference type="Gene3D" id="2.40.50.140">
    <property type="entry name" value="Nucleic acid-binding proteins"/>
    <property type="match status" value="2"/>
</dbReference>
<evidence type="ECO:0000256" key="3">
    <source>
        <dbReference type="ARBA" id="ARBA00009479"/>
    </source>
</evidence>
<proteinExistence type="inferred from homology"/>
<dbReference type="AlphaFoldDB" id="A0A520MW55"/>
<comment type="pathway">
    <text evidence="2 7">Protein biosynthesis; polypeptide chain elongation.</text>
</comment>
<organism evidence="12 13">
    <name type="scientific">SAR86 cluster bacterium</name>
    <dbReference type="NCBI Taxonomy" id="2030880"/>
    <lineage>
        <taxon>Bacteria</taxon>
        <taxon>Pseudomonadati</taxon>
        <taxon>Pseudomonadota</taxon>
        <taxon>Gammaproteobacteria</taxon>
        <taxon>SAR86 cluster</taxon>
    </lineage>
</organism>
<name>A0A520MW55_9GAMM</name>
<comment type="caution">
    <text evidence="12">The sequence shown here is derived from an EMBL/GenBank/DDBJ whole genome shotgun (WGS) entry which is preliminary data.</text>
</comment>
<dbReference type="Pfam" id="PF01132">
    <property type="entry name" value="EFP"/>
    <property type="match status" value="1"/>
</dbReference>
<dbReference type="SMART" id="SM01185">
    <property type="entry name" value="EFP"/>
    <property type="match status" value="1"/>
</dbReference>
<dbReference type="SUPFAM" id="SSF50249">
    <property type="entry name" value="Nucleic acid-binding proteins"/>
    <property type="match status" value="2"/>
</dbReference>
<gene>
    <name evidence="7 12" type="primary">efp</name>
    <name evidence="12" type="ORF">EVA94_00795</name>
</gene>
<dbReference type="PANTHER" id="PTHR30053">
    <property type="entry name" value="ELONGATION FACTOR P"/>
    <property type="match status" value="1"/>
</dbReference>
<evidence type="ECO:0000256" key="9">
    <source>
        <dbReference type="RuleBase" id="RU004389"/>
    </source>
</evidence>
<dbReference type="InterPro" id="IPR001059">
    <property type="entry name" value="Transl_elong_P/YeiP_cen"/>
</dbReference>
<dbReference type="CDD" id="cd04470">
    <property type="entry name" value="S1_EF-P_repeat_1"/>
    <property type="match status" value="1"/>
</dbReference>
<evidence type="ECO:0000313" key="12">
    <source>
        <dbReference type="EMBL" id="RZO25460.1"/>
    </source>
</evidence>
<comment type="function">
    <text evidence="7">Involved in peptide bond synthesis. Alleviates ribosome stalling that occurs when 3 or more consecutive Pro residues or the sequence PPG is present in a protein, possibly by augmenting the peptidyl transferase activity of the ribosome. Modification of Lys-33 is required for alleviation.</text>
</comment>
<dbReference type="UniPathway" id="UPA00345"/>
<reference evidence="12 13" key="1">
    <citation type="submission" date="2019-02" db="EMBL/GenBank/DDBJ databases">
        <title>Prokaryotic population dynamics and viral predation in marine succession experiment using metagenomics: the confinement effect.</title>
        <authorList>
            <person name="Haro-Moreno J.M."/>
            <person name="Rodriguez-Valera F."/>
            <person name="Lopez-Perez M."/>
        </authorList>
    </citation>
    <scope>NUCLEOTIDE SEQUENCE [LARGE SCALE GENOMIC DNA]</scope>
    <source>
        <strain evidence="12">MED-G161</strain>
    </source>
</reference>
<evidence type="ECO:0000256" key="2">
    <source>
        <dbReference type="ARBA" id="ARBA00004815"/>
    </source>
</evidence>
<dbReference type="InterPro" id="IPR008991">
    <property type="entry name" value="Translation_prot_SH3-like_sf"/>
</dbReference>
<dbReference type="InterPro" id="IPR012340">
    <property type="entry name" value="NA-bd_OB-fold"/>
</dbReference>
<evidence type="ECO:0000256" key="7">
    <source>
        <dbReference type="HAMAP-Rule" id="MF_00141"/>
    </source>
</evidence>
<evidence type="ECO:0000256" key="4">
    <source>
        <dbReference type="ARBA" id="ARBA00022490"/>
    </source>
</evidence>
<keyword evidence="5 7" id="KW-0251">Elongation factor</keyword>
<evidence type="ECO:0000259" key="10">
    <source>
        <dbReference type="SMART" id="SM00841"/>
    </source>
</evidence>
<keyword evidence="4 7" id="KW-0963">Cytoplasm</keyword>
<dbReference type="FunFam" id="2.40.50.140:FF:000004">
    <property type="entry name" value="Elongation factor P"/>
    <property type="match status" value="1"/>
</dbReference>
<dbReference type="NCBIfam" id="NF001810">
    <property type="entry name" value="PRK00529.1"/>
    <property type="match status" value="1"/>
</dbReference>
<dbReference type="Pfam" id="PF09285">
    <property type="entry name" value="Elong-fact-P_C"/>
    <property type="match status" value="1"/>
</dbReference>
<dbReference type="NCBIfam" id="TIGR00038">
    <property type="entry name" value="efp"/>
    <property type="match status" value="1"/>
</dbReference>
<dbReference type="Pfam" id="PF08207">
    <property type="entry name" value="EFP_N"/>
    <property type="match status" value="1"/>
</dbReference>
<evidence type="ECO:0000256" key="6">
    <source>
        <dbReference type="ARBA" id="ARBA00022917"/>
    </source>
</evidence>
<dbReference type="GO" id="GO:0003746">
    <property type="term" value="F:translation elongation factor activity"/>
    <property type="evidence" value="ECO:0007669"/>
    <property type="project" value="UniProtKB-UniRule"/>
</dbReference>
<comment type="similarity">
    <text evidence="3 7 9">Belongs to the elongation factor P family.</text>
</comment>
<dbReference type="InterPro" id="IPR014722">
    <property type="entry name" value="Rib_uL2_dom2"/>
</dbReference>
<dbReference type="HAMAP" id="MF_00141">
    <property type="entry name" value="EF_P"/>
    <property type="match status" value="1"/>
</dbReference>
<dbReference type="GO" id="GO:0043043">
    <property type="term" value="P:peptide biosynthetic process"/>
    <property type="evidence" value="ECO:0007669"/>
    <property type="project" value="InterPro"/>
</dbReference>
<feature type="modified residue" description="N6-(3,6-diaminohexanoyl)-5-hydroxylysine" evidence="7">
    <location>
        <position position="33"/>
    </location>
</feature>
<dbReference type="InterPro" id="IPR020599">
    <property type="entry name" value="Transl_elong_fac_P/YeiP"/>
</dbReference>
<evidence type="ECO:0000313" key="13">
    <source>
        <dbReference type="Proteomes" id="UP000315498"/>
    </source>
</evidence>
<evidence type="ECO:0000259" key="11">
    <source>
        <dbReference type="SMART" id="SM01185"/>
    </source>
</evidence>
<dbReference type="GO" id="GO:0005829">
    <property type="term" value="C:cytosol"/>
    <property type="evidence" value="ECO:0007669"/>
    <property type="project" value="UniProtKB-ARBA"/>
</dbReference>
<keyword evidence="7" id="KW-0379">Hydroxylation</keyword>
<dbReference type="InterPro" id="IPR015365">
    <property type="entry name" value="Elong-fact-P_C"/>
</dbReference>
<sequence>MKISTNQFKNGTKFIIDNAPCSIVEHEFHKPGKGQAVMRVKYKNLLTGNTNDKTFKSGETVESADVNHKEMEFLYKDSGSWHFMDTNTFDQIEISSSQMGDATKWLVGQEVCEIVLWNDEPITVNPPVIVELKVIKAEPGVKGDTVSGATKNAELETNVHIQVPLFVNENESIKVDTRNMTYVGRAKS</sequence>
<dbReference type="FunFam" id="2.30.30.30:FF:000003">
    <property type="entry name" value="Elongation factor P"/>
    <property type="match status" value="1"/>
</dbReference>
<comment type="PTM">
    <text evidence="7">May be beta-lysylated on the epsilon-amino group of Lys-33 by the combined action of EpmA and EpmB, and then hydroxylated on the C5 position of the same residue by EpmC (if this protein is present). Lysylation is critical for the stimulatory effect of EF-P on peptide-bond formation. The lysylation moiety may extend toward the peptidyltransferase center and stabilize the terminal 3-CCA end of the tRNA. Hydroxylation of the C5 position on Lys-33 may allow additional potential stabilizing hydrogen-bond interactions with the P-tRNA.</text>
</comment>
<dbReference type="InterPro" id="IPR011768">
    <property type="entry name" value="Transl_elongation_fac_P"/>
</dbReference>
<comment type="subcellular location">
    <subcellularLocation>
        <location evidence="1 7">Cytoplasm</location>
    </subcellularLocation>
</comment>
<protein>
    <recommendedName>
        <fullName evidence="7 8">Elongation factor P</fullName>
        <shortName evidence="7">EF-P</shortName>
    </recommendedName>
</protein>
<dbReference type="Gene3D" id="2.30.30.30">
    <property type="match status" value="1"/>
</dbReference>
<dbReference type="InterPro" id="IPR013185">
    <property type="entry name" value="Transl_elong_KOW-like"/>
</dbReference>
<evidence type="ECO:0000256" key="8">
    <source>
        <dbReference type="NCBIfam" id="TIGR00038"/>
    </source>
</evidence>
<dbReference type="CDD" id="cd05794">
    <property type="entry name" value="S1_EF-P_repeat_2"/>
    <property type="match status" value="1"/>
</dbReference>
<dbReference type="PIRSF" id="PIRSF005901">
    <property type="entry name" value="EF-P"/>
    <property type="match status" value="1"/>
</dbReference>
<feature type="domain" description="Translation elongation factor P/YeiP central" evidence="11">
    <location>
        <begin position="68"/>
        <end position="122"/>
    </location>
</feature>
<accession>A0A520MW55</accession>
<dbReference type="PANTHER" id="PTHR30053:SF12">
    <property type="entry name" value="ELONGATION FACTOR P (EF-P) FAMILY PROTEIN"/>
    <property type="match status" value="1"/>
</dbReference>
<dbReference type="SUPFAM" id="SSF50104">
    <property type="entry name" value="Translation proteins SH3-like domain"/>
    <property type="match status" value="1"/>
</dbReference>
<dbReference type="FunFam" id="2.40.50.140:FF:000009">
    <property type="entry name" value="Elongation factor P"/>
    <property type="match status" value="1"/>
</dbReference>
<feature type="domain" description="Elongation factor P C-terminal" evidence="10">
    <location>
        <begin position="130"/>
        <end position="185"/>
    </location>
</feature>